<evidence type="ECO:0000313" key="2">
    <source>
        <dbReference type="EMBL" id="MBM7809804.1"/>
    </source>
</evidence>
<dbReference type="EMBL" id="JAFBCL010000001">
    <property type="protein sequence ID" value="MBM7809804.1"/>
    <property type="molecule type" value="Genomic_DNA"/>
</dbReference>
<gene>
    <name evidence="3" type="ORF">J7S33_03575</name>
    <name evidence="2" type="ORF">JOE68_000669</name>
</gene>
<evidence type="ECO:0000313" key="3">
    <source>
        <dbReference type="EMBL" id="QTR04082.1"/>
    </source>
</evidence>
<keyword evidence="3" id="KW-0560">Oxidoreductase</keyword>
<dbReference type="SUPFAM" id="SSF51197">
    <property type="entry name" value="Clavaminate synthase-like"/>
    <property type="match status" value="1"/>
</dbReference>
<dbReference type="PANTHER" id="PTHR20883">
    <property type="entry name" value="PHYTANOYL-COA DIOXYGENASE DOMAIN CONTAINING 1"/>
    <property type="match status" value="1"/>
</dbReference>
<keyword evidence="3" id="KW-0223">Dioxygenase</keyword>
<sequence length="303" mass="33127">MREFDLAPARGAHAAPVEEARRALVEDGCLLLRGALPVPAVRRLRRELAGSYSRLTGESWDWARLRRSAADDDLLGLRRALFGCASNGALFRHRRLVSFLEGLLGAPPYLHPRRWLRLNPPGGGLGQWAVPYHQDYRFVQGTPDVVTVWLPLHRCHGGGIRVESRSHRRGLRPLGDRIPSNHLRPVAGVRQERVDEPACDMGDVVLFHSLTVHGTAPNTGSLNRISVDARFQRRDDPIAREQLRPAIAPQDGLPIGVPGATAEDPSAWSGDALADPAADMPLVPAGPFSADRLLTSSRFVPAG</sequence>
<dbReference type="GO" id="GO:0005506">
    <property type="term" value="F:iron ion binding"/>
    <property type="evidence" value="ECO:0007669"/>
    <property type="project" value="UniProtKB-ARBA"/>
</dbReference>
<evidence type="ECO:0000313" key="5">
    <source>
        <dbReference type="Proteomes" id="UP001195724"/>
    </source>
</evidence>
<accession>A0A8T8HZW9</accession>
<proteinExistence type="predicted"/>
<protein>
    <submittedName>
        <fullName evidence="3">Phytanoyl-CoA dioxygenase family protein</fullName>
    </submittedName>
</protein>
<dbReference type="InterPro" id="IPR008775">
    <property type="entry name" value="Phytyl_CoA_dOase-like"/>
</dbReference>
<reference evidence="2 5" key="1">
    <citation type="submission" date="2021-01" db="EMBL/GenBank/DDBJ databases">
        <title>Sequencing the genomes of 1000 actinobacteria strains.</title>
        <authorList>
            <person name="Klenk H.-P."/>
        </authorList>
    </citation>
    <scope>NUCLEOTIDE SEQUENCE [LARGE SCALE GENOMIC DNA]</scope>
    <source>
        <strain evidence="2 5">DSM 44581</strain>
    </source>
</reference>
<evidence type="ECO:0000313" key="4">
    <source>
        <dbReference type="Proteomes" id="UP000671828"/>
    </source>
</evidence>
<dbReference type="Gene3D" id="2.60.120.620">
    <property type="entry name" value="q2cbj1_9rhob like domain"/>
    <property type="match status" value="1"/>
</dbReference>
<dbReference type="RefSeq" id="WP_204840867.1">
    <property type="nucleotide sequence ID" value="NZ_JAFBCL010000001.1"/>
</dbReference>
<evidence type="ECO:0000256" key="1">
    <source>
        <dbReference type="SAM" id="MobiDB-lite"/>
    </source>
</evidence>
<dbReference type="PANTHER" id="PTHR20883:SF48">
    <property type="entry name" value="ECTOINE DIOXYGENASE"/>
    <property type="match status" value="1"/>
</dbReference>
<dbReference type="GO" id="GO:0016706">
    <property type="term" value="F:2-oxoglutarate-dependent dioxygenase activity"/>
    <property type="evidence" value="ECO:0007669"/>
    <property type="project" value="UniProtKB-ARBA"/>
</dbReference>
<dbReference type="EMBL" id="CP072788">
    <property type="protein sequence ID" value="QTR04082.1"/>
    <property type="molecule type" value="Genomic_DNA"/>
</dbReference>
<dbReference type="AlphaFoldDB" id="A0A8T8HZW9"/>
<dbReference type="Proteomes" id="UP000671828">
    <property type="component" value="Chromosome"/>
</dbReference>
<name>A0A8T8HZW9_9PSEU</name>
<keyword evidence="5" id="KW-1185">Reference proteome</keyword>
<feature type="region of interest" description="Disordered" evidence="1">
    <location>
        <begin position="249"/>
        <end position="276"/>
    </location>
</feature>
<organism evidence="3 4">
    <name type="scientific">Saccharothrix algeriensis</name>
    <dbReference type="NCBI Taxonomy" id="173560"/>
    <lineage>
        <taxon>Bacteria</taxon>
        <taxon>Bacillati</taxon>
        <taxon>Actinomycetota</taxon>
        <taxon>Actinomycetes</taxon>
        <taxon>Pseudonocardiales</taxon>
        <taxon>Pseudonocardiaceae</taxon>
        <taxon>Saccharothrix</taxon>
    </lineage>
</organism>
<dbReference type="Pfam" id="PF05721">
    <property type="entry name" value="PhyH"/>
    <property type="match status" value="1"/>
</dbReference>
<dbReference type="Proteomes" id="UP001195724">
    <property type="component" value="Unassembled WGS sequence"/>
</dbReference>
<reference evidence="3" key="2">
    <citation type="submission" date="2021-04" db="EMBL/GenBank/DDBJ databases">
        <title>Saccharothrix algeriensis WGS.</title>
        <authorList>
            <person name="Stuskova K."/>
            <person name="Hakalova E."/>
            <person name="Tebbal A.B."/>
            <person name="Eichmeier A."/>
        </authorList>
    </citation>
    <scope>NUCLEOTIDE SEQUENCE</scope>
    <source>
        <strain evidence="3">NRRL B-24137</strain>
    </source>
</reference>